<evidence type="ECO:0000259" key="1">
    <source>
        <dbReference type="Pfam" id="PF08241"/>
    </source>
</evidence>
<dbReference type="EMBL" id="SMCN01000010">
    <property type="protein sequence ID" value="TCV83087.1"/>
    <property type="molecule type" value="Genomic_DNA"/>
</dbReference>
<proteinExistence type="predicted"/>
<dbReference type="GO" id="GO:0032259">
    <property type="term" value="P:methylation"/>
    <property type="evidence" value="ECO:0007669"/>
    <property type="project" value="UniProtKB-KW"/>
</dbReference>
<dbReference type="SUPFAM" id="SSF158997">
    <property type="entry name" value="Trm112p-like"/>
    <property type="match status" value="1"/>
</dbReference>
<evidence type="ECO:0000313" key="2">
    <source>
        <dbReference type="EMBL" id="TCV83087.1"/>
    </source>
</evidence>
<dbReference type="GO" id="GO:0008168">
    <property type="term" value="F:methyltransferase activity"/>
    <property type="evidence" value="ECO:0007669"/>
    <property type="project" value="UniProtKB-KW"/>
</dbReference>
<dbReference type="Gene3D" id="3.40.50.150">
    <property type="entry name" value="Vaccinia Virus protein VP39"/>
    <property type="match status" value="1"/>
</dbReference>
<reference evidence="2 3" key="1">
    <citation type="submission" date="2019-03" db="EMBL/GenBank/DDBJ databases">
        <title>Systems level insights into methane cycling in arid and semi-arid ecosystems.</title>
        <authorList>
            <person name="Kalyuzhnaya M."/>
        </authorList>
    </citation>
    <scope>NUCLEOTIDE SEQUENCE [LARGE SCALE GENOMIC DNA]</scope>
    <source>
        <strain evidence="2 3">S-1</strain>
    </source>
</reference>
<gene>
    <name evidence="2" type="ORF">EDE11_11042</name>
</gene>
<dbReference type="CDD" id="cd02440">
    <property type="entry name" value="AdoMet_MTases"/>
    <property type="match status" value="1"/>
</dbReference>
<evidence type="ECO:0000313" key="3">
    <source>
        <dbReference type="Proteomes" id="UP000295649"/>
    </source>
</evidence>
<feature type="domain" description="Methyltransferase type 11" evidence="1">
    <location>
        <begin position="99"/>
        <end position="191"/>
    </location>
</feature>
<keyword evidence="2" id="KW-0808">Transferase</keyword>
<dbReference type="InterPro" id="IPR013216">
    <property type="entry name" value="Methyltransf_11"/>
</dbReference>
<keyword evidence="3" id="KW-1185">Reference proteome</keyword>
<dbReference type="SUPFAM" id="SSF53335">
    <property type="entry name" value="S-adenosyl-L-methionine-dependent methyltransferases"/>
    <property type="match status" value="1"/>
</dbReference>
<sequence>MNPKHLYLLACPVCQSELDFRNTHFENGRIRSGELCDKNGHAFPIIDFIPRFVPRENYVSNFSAQWEKWPELLSCYDGYKERFFNETKWGSDLKGALMLEAGCGAGTFTPFAASTGATVVSFDLSTGVDANYLKSGCLENVLIVQADIFAMPMKKGLFDYIFCFGVLQHTPSPKKAFMELCYRLSDRGQLAVDNYTMPPIGHSYEMLWKNKYRVRYVTSRFSEKTVLKLVWAYVNVLWPLTRMSLLLFGEYGVAMNRFFLFDDYKGRLPGMDEKRYKSFAMLDIYDFLAPKYDIPVDIDELKSWFCSAGLNNHEVHFGYNGIEGRGSR</sequence>
<name>A0ABY2CLL5_METMH</name>
<dbReference type="Pfam" id="PF08241">
    <property type="entry name" value="Methyltransf_11"/>
    <property type="match status" value="1"/>
</dbReference>
<dbReference type="InterPro" id="IPR029063">
    <property type="entry name" value="SAM-dependent_MTases_sf"/>
</dbReference>
<dbReference type="Gene3D" id="2.20.25.10">
    <property type="match status" value="1"/>
</dbReference>
<organism evidence="2 3">
    <name type="scientific">Methylomonas methanica</name>
    <dbReference type="NCBI Taxonomy" id="421"/>
    <lineage>
        <taxon>Bacteria</taxon>
        <taxon>Pseudomonadati</taxon>
        <taxon>Pseudomonadota</taxon>
        <taxon>Gammaproteobacteria</taxon>
        <taxon>Methylococcales</taxon>
        <taxon>Methylococcaceae</taxon>
        <taxon>Methylomonas</taxon>
    </lineage>
</organism>
<dbReference type="RefSeq" id="WP_132325114.1">
    <property type="nucleotide sequence ID" value="NZ_LUUF01000059.1"/>
</dbReference>
<comment type="caution">
    <text evidence="2">The sequence shown here is derived from an EMBL/GenBank/DDBJ whole genome shotgun (WGS) entry which is preliminary data.</text>
</comment>
<keyword evidence="2" id="KW-0489">Methyltransferase</keyword>
<dbReference type="Proteomes" id="UP000295649">
    <property type="component" value="Unassembled WGS sequence"/>
</dbReference>
<accession>A0ABY2CLL5</accession>
<protein>
    <submittedName>
        <fullName evidence="2">Methyltransferase family protein</fullName>
    </submittedName>
</protein>